<dbReference type="InterPro" id="IPR029033">
    <property type="entry name" value="His_PPase_superfam"/>
</dbReference>
<dbReference type="InterPro" id="IPR033379">
    <property type="entry name" value="Acid_Pase_AS"/>
</dbReference>
<evidence type="ECO:0000313" key="4">
    <source>
        <dbReference type="Proteomes" id="UP001153954"/>
    </source>
</evidence>
<reference evidence="3" key="1">
    <citation type="submission" date="2022-03" db="EMBL/GenBank/DDBJ databases">
        <authorList>
            <person name="Tunstrom K."/>
        </authorList>
    </citation>
    <scope>NUCLEOTIDE SEQUENCE</scope>
</reference>
<dbReference type="InterPro" id="IPR050645">
    <property type="entry name" value="Histidine_acid_phosphatase"/>
</dbReference>
<sequence>MTSQPWPHFNESPGYLTEKGFLLEEFMGKYFSEWLYMEDALPNKCPLDEEFYVYANSIQRTLFSAQAFVNSAFPNCNVTIHHETETKTDPIFSPYIHNSSAIFKKIALKEMKNVLDNLKLDFSYQIMENILDYNDSDLCKIDRDCNMVTDKNKLQIAVGKKPKLSGPLKICNEAVDEFIMAYYNGFAMKDIAWGKLNNTEQWLPILDLMAGYHNVIFNTTHVANDIAKPLIKYMTDRFINKTSKIILLMGHDANINVILNAMSFKFYNLEDSFVSTPVGGKIVFQKWYNIHLNEYYLKINYIYQSNEQLREAHVLSLKTPPKSTLLELSHCKMDENGLCPWDDFIKFLNSL</sequence>
<evidence type="ECO:0008006" key="5">
    <source>
        <dbReference type="Google" id="ProtNLM"/>
    </source>
</evidence>
<evidence type="ECO:0000256" key="2">
    <source>
        <dbReference type="ARBA" id="ARBA00005375"/>
    </source>
</evidence>
<dbReference type="EMBL" id="CAKOGL010000024">
    <property type="protein sequence ID" value="CAH2101734.1"/>
    <property type="molecule type" value="Genomic_DNA"/>
</dbReference>
<accession>A0AAU9UQ13</accession>
<dbReference type="GO" id="GO:0003993">
    <property type="term" value="F:acid phosphatase activity"/>
    <property type="evidence" value="ECO:0007669"/>
    <property type="project" value="UniProtKB-EC"/>
</dbReference>
<dbReference type="PANTHER" id="PTHR11567:SF135">
    <property type="entry name" value="GLUCOSE-1-PHOSPHATASE"/>
    <property type="match status" value="1"/>
</dbReference>
<dbReference type="AlphaFoldDB" id="A0AAU9UQ13"/>
<organism evidence="3 4">
    <name type="scientific">Euphydryas editha</name>
    <name type="common">Edith's checkerspot</name>
    <dbReference type="NCBI Taxonomy" id="104508"/>
    <lineage>
        <taxon>Eukaryota</taxon>
        <taxon>Metazoa</taxon>
        <taxon>Ecdysozoa</taxon>
        <taxon>Arthropoda</taxon>
        <taxon>Hexapoda</taxon>
        <taxon>Insecta</taxon>
        <taxon>Pterygota</taxon>
        <taxon>Neoptera</taxon>
        <taxon>Endopterygota</taxon>
        <taxon>Lepidoptera</taxon>
        <taxon>Glossata</taxon>
        <taxon>Ditrysia</taxon>
        <taxon>Papilionoidea</taxon>
        <taxon>Nymphalidae</taxon>
        <taxon>Nymphalinae</taxon>
        <taxon>Euphydryas</taxon>
    </lineage>
</organism>
<dbReference type="Gene3D" id="3.40.50.1240">
    <property type="entry name" value="Phosphoglycerate mutase-like"/>
    <property type="match status" value="2"/>
</dbReference>
<dbReference type="PROSITE" id="PS00778">
    <property type="entry name" value="HIS_ACID_PHOSPHAT_2"/>
    <property type="match status" value="1"/>
</dbReference>
<dbReference type="GO" id="GO:0050308">
    <property type="term" value="F:sugar-phosphatase activity"/>
    <property type="evidence" value="ECO:0007669"/>
    <property type="project" value="TreeGrafter"/>
</dbReference>
<dbReference type="Pfam" id="PF00328">
    <property type="entry name" value="His_Phos_2"/>
    <property type="match status" value="1"/>
</dbReference>
<evidence type="ECO:0000256" key="1">
    <source>
        <dbReference type="ARBA" id="ARBA00000032"/>
    </source>
</evidence>
<comment type="catalytic activity">
    <reaction evidence="1">
        <text>a phosphate monoester + H2O = an alcohol + phosphate</text>
        <dbReference type="Rhea" id="RHEA:15017"/>
        <dbReference type="ChEBI" id="CHEBI:15377"/>
        <dbReference type="ChEBI" id="CHEBI:30879"/>
        <dbReference type="ChEBI" id="CHEBI:43474"/>
        <dbReference type="ChEBI" id="CHEBI:67140"/>
        <dbReference type="EC" id="3.1.3.2"/>
    </reaction>
</comment>
<comment type="similarity">
    <text evidence="2">Belongs to the histidine acid phosphatase family.</text>
</comment>
<comment type="caution">
    <text evidence="3">The sequence shown here is derived from an EMBL/GenBank/DDBJ whole genome shotgun (WGS) entry which is preliminary data.</text>
</comment>
<proteinExistence type="inferred from homology"/>
<dbReference type="CDD" id="cd07061">
    <property type="entry name" value="HP_HAP_like"/>
    <property type="match status" value="1"/>
</dbReference>
<dbReference type="SUPFAM" id="SSF53254">
    <property type="entry name" value="Phosphoglycerate mutase-like"/>
    <property type="match status" value="1"/>
</dbReference>
<keyword evidence="4" id="KW-1185">Reference proteome</keyword>
<dbReference type="InterPro" id="IPR000560">
    <property type="entry name" value="His_Pase_clade-2"/>
</dbReference>
<dbReference type="Proteomes" id="UP001153954">
    <property type="component" value="Unassembled WGS sequence"/>
</dbReference>
<name>A0AAU9UQ13_EUPED</name>
<gene>
    <name evidence="3" type="ORF">EEDITHA_LOCUS16459</name>
</gene>
<protein>
    <recommendedName>
        <fullName evidence="5">Glucose-1-phosphatase</fullName>
    </recommendedName>
</protein>
<dbReference type="PANTHER" id="PTHR11567">
    <property type="entry name" value="ACID PHOSPHATASE-RELATED"/>
    <property type="match status" value="1"/>
</dbReference>
<evidence type="ECO:0000313" key="3">
    <source>
        <dbReference type="EMBL" id="CAH2101734.1"/>
    </source>
</evidence>